<keyword evidence="2" id="KW-0812">Transmembrane</keyword>
<keyword evidence="2" id="KW-1133">Transmembrane helix</keyword>
<dbReference type="AlphaFoldDB" id="A0A8T3VAR0"/>
<feature type="compositionally biased region" description="Polar residues" evidence="1">
    <location>
        <begin position="77"/>
        <end position="86"/>
    </location>
</feature>
<keyword evidence="2" id="KW-0472">Membrane</keyword>
<dbReference type="InterPro" id="IPR026870">
    <property type="entry name" value="Zinc_ribbon_dom"/>
</dbReference>
<feature type="transmembrane region" description="Helical" evidence="2">
    <location>
        <begin position="49"/>
        <end position="70"/>
    </location>
</feature>
<evidence type="ECO:0000313" key="4">
    <source>
        <dbReference type="EMBL" id="MBE6501047.1"/>
    </source>
</evidence>
<accession>A0A8T3VAR0</accession>
<evidence type="ECO:0000313" key="5">
    <source>
        <dbReference type="Proteomes" id="UP000783037"/>
    </source>
</evidence>
<feature type="domain" description="Zinc-ribbon" evidence="3">
    <location>
        <begin position="3"/>
        <end position="24"/>
    </location>
</feature>
<gene>
    <name evidence="4" type="ORF">E7Z79_01245</name>
</gene>
<organism evidence="4 5">
    <name type="scientific">Methanobrevibacter thaueri</name>
    <dbReference type="NCBI Taxonomy" id="190975"/>
    <lineage>
        <taxon>Archaea</taxon>
        <taxon>Methanobacteriati</taxon>
        <taxon>Methanobacteriota</taxon>
        <taxon>Methanomada group</taxon>
        <taxon>Methanobacteria</taxon>
        <taxon>Methanobacteriales</taxon>
        <taxon>Methanobacteriaceae</taxon>
        <taxon>Methanobrevibacter</taxon>
    </lineage>
</organism>
<dbReference type="RefSeq" id="WP_303738167.1">
    <property type="nucleotide sequence ID" value="NZ_SUTK01000003.1"/>
</dbReference>
<feature type="compositionally biased region" description="Low complexity" evidence="1">
    <location>
        <begin position="95"/>
        <end position="110"/>
    </location>
</feature>
<dbReference type="Proteomes" id="UP000783037">
    <property type="component" value="Unassembled WGS sequence"/>
</dbReference>
<evidence type="ECO:0000256" key="2">
    <source>
        <dbReference type="SAM" id="Phobius"/>
    </source>
</evidence>
<name>A0A8T3VAR0_9EURY</name>
<dbReference type="EMBL" id="SUTK01000003">
    <property type="protein sequence ID" value="MBE6501047.1"/>
    <property type="molecule type" value="Genomic_DNA"/>
</dbReference>
<proteinExistence type="predicted"/>
<protein>
    <submittedName>
        <fullName evidence="4">Zinc-ribbon domain-containing protein</fullName>
    </submittedName>
</protein>
<feature type="region of interest" description="Disordered" evidence="1">
    <location>
        <begin position="77"/>
        <end position="125"/>
    </location>
</feature>
<evidence type="ECO:0000256" key="1">
    <source>
        <dbReference type="SAM" id="MobiDB-lite"/>
    </source>
</evidence>
<dbReference type="Pfam" id="PF13240">
    <property type="entry name" value="Zn_Ribbon_1"/>
    <property type="match status" value="1"/>
</dbReference>
<reference evidence="4" key="1">
    <citation type="submission" date="2019-04" db="EMBL/GenBank/DDBJ databases">
        <title>Evolution of Biomass-Degrading Anaerobic Consortia Revealed by Metagenomics.</title>
        <authorList>
            <person name="Peng X."/>
        </authorList>
    </citation>
    <scope>NUCLEOTIDE SEQUENCE</scope>
    <source>
        <strain evidence="4">SIG18</strain>
    </source>
</reference>
<comment type="caution">
    <text evidence="4">The sequence shown here is derived from an EMBL/GenBank/DDBJ whole genome shotgun (WGS) entry which is preliminary data.</text>
</comment>
<sequence length="222" mass="23787">MRCPNCDSENNDSAKFCKKCGTPLKKELSHENMINSMNNKSGKDDTTKYLIVALAIVAIVLAGAFVYIYGFGSHQSNDSQPQQIQSADDDSEPVQAESSSSSQASQASKSTPKTTSMSIRGGSFTTGGELEDKTYASIDVGSQHAGEKVILQIFYSRDGSTLNNGNMVPVTVDSSGHLEVSSADAYKYFPDFAEINLYDESGSKLLDTKSVSLSPEAGTQTF</sequence>
<evidence type="ECO:0000259" key="3">
    <source>
        <dbReference type="Pfam" id="PF13240"/>
    </source>
</evidence>